<organism evidence="2 3">
    <name type="scientific">Albula glossodonta</name>
    <name type="common">roundjaw bonefish</name>
    <dbReference type="NCBI Taxonomy" id="121402"/>
    <lineage>
        <taxon>Eukaryota</taxon>
        <taxon>Metazoa</taxon>
        <taxon>Chordata</taxon>
        <taxon>Craniata</taxon>
        <taxon>Vertebrata</taxon>
        <taxon>Euteleostomi</taxon>
        <taxon>Actinopterygii</taxon>
        <taxon>Neopterygii</taxon>
        <taxon>Teleostei</taxon>
        <taxon>Albuliformes</taxon>
        <taxon>Albulidae</taxon>
        <taxon>Albula</taxon>
    </lineage>
</organism>
<comment type="caution">
    <text evidence="2">The sequence shown here is derived from an EMBL/GenBank/DDBJ whole genome shotgun (WGS) entry which is preliminary data.</text>
</comment>
<evidence type="ECO:0000313" key="2">
    <source>
        <dbReference type="EMBL" id="KAG9344506.1"/>
    </source>
</evidence>
<dbReference type="AlphaFoldDB" id="A0A8T2NYA4"/>
<feature type="region of interest" description="Disordered" evidence="1">
    <location>
        <begin position="1"/>
        <end position="20"/>
    </location>
</feature>
<proteinExistence type="predicted"/>
<name>A0A8T2NYA4_9TELE</name>
<keyword evidence="3" id="KW-1185">Reference proteome</keyword>
<dbReference type="EMBL" id="JAFBMS010000020">
    <property type="protein sequence ID" value="KAG9344506.1"/>
    <property type="molecule type" value="Genomic_DNA"/>
</dbReference>
<protein>
    <submittedName>
        <fullName evidence="2">Uncharacterized protein</fullName>
    </submittedName>
</protein>
<evidence type="ECO:0000313" key="3">
    <source>
        <dbReference type="Proteomes" id="UP000824540"/>
    </source>
</evidence>
<feature type="region of interest" description="Disordered" evidence="1">
    <location>
        <begin position="84"/>
        <end position="118"/>
    </location>
</feature>
<gene>
    <name evidence="2" type="ORF">JZ751_011176</name>
</gene>
<sequence length="118" mass="13154">MAPFNPSQQACSSPGMTQNPVEWNNCVIFSMEDEHRARDMVHTVGDSRDTLAQKGSQFLSCIYMSDQVCCHSGREERINFISHVSQMPPNPSAQPPQEAGLGSLPATVQTNWEEKEEK</sequence>
<reference evidence="2" key="1">
    <citation type="thesis" date="2021" institute="BYU ScholarsArchive" country="Provo, UT, USA">
        <title>Applications of and Algorithms for Genome Assembly and Genomic Analyses with an Emphasis on Marine Teleosts.</title>
        <authorList>
            <person name="Pickett B.D."/>
        </authorList>
    </citation>
    <scope>NUCLEOTIDE SEQUENCE</scope>
    <source>
        <strain evidence="2">HI-2016</strain>
    </source>
</reference>
<evidence type="ECO:0000256" key="1">
    <source>
        <dbReference type="SAM" id="MobiDB-lite"/>
    </source>
</evidence>
<accession>A0A8T2NYA4</accession>
<dbReference type="Proteomes" id="UP000824540">
    <property type="component" value="Unassembled WGS sequence"/>
</dbReference>